<name>A0A484ZUJ3_9GAMM</name>
<evidence type="ECO:0000313" key="2">
    <source>
        <dbReference type="Proteomes" id="UP000373449"/>
    </source>
</evidence>
<dbReference type="AlphaFoldDB" id="A0A484ZUJ3"/>
<organism evidence="1 2">
    <name type="scientific">Budvicia aquatica</name>
    <dbReference type="NCBI Taxonomy" id="82979"/>
    <lineage>
        <taxon>Bacteria</taxon>
        <taxon>Pseudomonadati</taxon>
        <taxon>Pseudomonadota</taxon>
        <taxon>Gammaproteobacteria</taxon>
        <taxon>Enterobacterales</taxon>
        <taxon>Budviciaceae</taxon>
        <taxon>Budvicia</taxon>
    </lineage>
</organism>
<dbReference type="Proteomes" id="UP000373449">
    <property type="component" value="Unassembled WGS sequence"/>
</dbReference>
<dbReference type="EMBL" id="CAADJA010000002">
    <property type="protein sequence ID" value="VFS52597.1"/>
    <property type="molecule type" value="Genomic_DNA"/>
</dbReference>
<proteinExistence type="predicted"/>
<protein>
    <submittedName>
        <fullName evidence="1">Uncharacterized protein</fullName>
    </submittedName>
</protein>
<gene>
    <name evidence="1" type="ORF">NCTC12282_05900</name>
</gene>
<reference evidence="1 2" key="1">
    <citation type="submission" date="2019-03" db="EMBL/GenBank/DDBJ databases">
        <authorList>
            <consortium name="Pathogen Informatics"/>
        </authorList>
    </citation>
    <scope>NUCLEOTIDE SEQUENCE [LARGE SCALE GENOMIC DNA]</scope>
    <source>
        <strain evidence="1 2">NCTC12282</strain>
    </source>
</reference>
<evidence type="ECO:0000313" key="1">
    <source>
        <dbReference type="EMBL" id="VFS52597.1"/>
    </source>
</evidence>
<sequence>MIDMKKLSSKLLYREKISDELNEIIVSLKFFYITDDEF</sequence>
<accession>A0A484ZUJ3</accession>